<reference evidence="1 2" key="1">
    <citation type="submission" date="2018-04" db="EMBL/GenBank/DDBJ databases">
        <title>Genomic Encyclopedia of Archaeal and Bacterial Type Strains, Phase II (KMG-II): from individual species to whole genera.</title>
        <authorList>
            <person name="Goeker M."/>
        </authorList>
    </citation>
    <scope>NUCLEOTIDE SEQUENCE [LARGE SCALE GENOMIC DNA]</scope>
    <source>
        <strain evidence="1 2">DSM 29955</strain>
    </source>
</reference>
<evidence type="ECO:0000313" key="1">
    <source>
        <dbReference type="EMBL" id="PUB10718.1"/>
    </source>
</evidence>
<dbReference type="SUPFAM" id="SSF50475">
    <property type="entry name" value="FMN-binding split barrel"/>
    <property type="match status" value="1"/>
</dbReference>
<accession>A0A2T6K7L8</accession>
<proteinExistence type="predicted"/>
<dbReference type="AlphaFoldDB" id="A0A2T6K7L8"/>
<evidence type="ECO:0000313" key="2">
    <source>
        <dbReference type="Proteomes" id="UP000244523"/>
    </source>
</evidence>
<sequence>MTKPNPINPTDDAALTLAVDLLTKTRFGALAVILRDATPYVARTAMIWDGAALLTLISTLSTHTGALLDNPACSALIGEPGDKGDPLTHPRMTLQCTAAQVDKAAHKDQWLAAIPKAQLYYDFTDFLMIRLAPDAIHLNGGFGKAYRLGPDDL</sequence>
<evidence type="ECO:0008006" key="3">
    <source>
        <dbReference type="Google" id="ProtNLM"/>
    </source>
</evidence>
<dbReference type="EMBL" id="QBUD01000017">
    <property type="protein sequence ID" value="PUB10718.1"/>
    <property type="molecule type" value="Genomic_DNA"/>
</dbReference>
<dbReference type="PIRSF" id="PIRSF004633">
    <property type="entry name" value="UCP_PLP_oxd"/>
    <property type="match status" value="1"/>
</dbReference>
<organism evidence="1 2">
    <name type="scientific">Yoonia sediminilitoris</name>
    <dbReference type="NCBI Taxonomy" id="1286148"/>
    <lineage>
        <taxon>Bacteria</taxon>
        <taxon>Pseudomonadati</taxon>
        <taxon>Pseudomonadota</taxon>
        <taxon>Alphaproteobacteria</taxon>
        <taxon>Rhodobacterales</taxon>
        <taxon>Paracoccaceae</taxon>
        <taxon>Yoonia</taxon>
    </lineage>
</organism>
<dbReference type="OrthoDB" id="9814594at2"/>
<dbReference type="Proteomes" id="UP000244523">
    <property type="component" value="Unassembled WGS sequence"/>
</dbReference>
<dbReference type="InterPro" id="IPR014419">
    <property type="entry name" value="HutZ"/>
</dbReference>
<protein>
    <recommendedName>
        <fullName evidence="3">Pyridoxamine 5'-phosphate oxidase putative domain-containing protein</fullName>
    </recommendedName>
</protein>
<dbReference type="InterPro" id="IPR012349">
    <property type="entry name" value="Split_barrel_FMN-bd"/>
</dbReference>
<keyword evidence="2" id="KW-1185">Reference proteome</keyword>
<dbReference type="RefSeq" id="WP_108388572.1">
    <property type="nucleotide sequence ID" value="NZ_QBUD01000017.1"/>
</dbReference>
<name>A0A2T6K7L8_9RHOB</name>
<gene>
    <name evidence="1" type="ORF">C8N45_11763</name>
</gene>
<comment type="caution">
    <text evidence="1">The sequence shown here is derived from an EMBL/GenBank/DDBJ whole genome shotgun (WGS) entry which is preliminary data.</text>
</comment>
<dbReference type="Gene3D" id="2.30.110.10">
    <property type="entry name" value="Electron Transport, Fmn-binding Protein, Chain A"/>
    <property type="match status" value="1"/>
</dbReference>